<dbReference type="EMBL" id="NBAG03000280">
    <property type="protein sequence ID" value="PNI49674.1"/>
    <property type="molecule type" value="Genomic_DNA"/>
</dbReference>
<dbReference type="InterPro" id="IPR050439">
    <property type="entry name" value="ADAMTS_ADAMTS-like"/>
</dbReference>
<dbReference type="GO" id="GO:0046872">
    <property type="term" value="F:metal ion binding"/>
    <property type="evidence" value="ECO:0007669"/>
    <property type="project" value="UniProtKB-KW"/>
</dbReference>
<dbReference type="Gene3D" id="2.60.120.830">
    <property type="match status" value="1"/>
</dbReference>
<evidence type="ECO:0000256" key="3">
    <source>
        <dbReference type="ARBA" id="ARBA00022530"/>
    </source>
</evidence>
<dbReference type="InterPro" id="IPR010294">
    <property type="entry name" value="ADAMTS_spacer1"/>
</dbReference>
<sequence length="882" mass="99017">IHELTKQTILPGGPCSQSSQDGGRPLPRWRQASFSLTIPRNGILGHAHCRHGLCVNKETETRPVNGEWGPWEPYSSCSRTCGGGIESATRRCNRPEPRNGGNYCVGRRMKFRSCNTDSCPKGTQDFREKQCSDFNGKHLDISGIPSNVRWLPRYSGIGTKDRCKLYCQVAGTNYFYLLKDMVEDGTPCGTETHDICVQGQCMAAGCDHVLNSSAKIDKCGVCGGDNSSCKTITGVFNSSHYGYNVVVKIPAGATNVDIRQYSYSGQPDDSYLALSDAEGNFLFNGNFLLSTSKKEINVQGTRTVIEYSGSNNAVERINSTNRQEKELILQVLCVGNLYNPDVHYSFNIPLEERSDMFTWDPYGPWEGCTKMCQGLQRRNITCIHKSDHSVVSDKECDHLPLPSFVTQSCNTDCELRWHVIGKSECSSQCGQGYRTLDIHCMKYSIHEGQTVQVDDHYCGDQLKPPTRELCHGNCVFTRWHYSEWSQCSRSCGGGERSRESYCMNNFGHRLADNECQELSRVTRENCNEFSCPSWAASEWSECSVSCGRGTQARYVSCRDALDRIADESYCAHLPRPAEIWDCFTPCGEWQAGDWSPCSASCGHGKTTRQVLCMNYHQPIDENYCDPEVRPLMEQECSLAACPTAHSHFPSSPVQPSYYLSTNLPLTHKLEDNENQVVHPSVRGNQWRTGPWGSCSSSCSGGLQRRAVVCQDENGQSASYCDAASKPPELQHCGPGPCPQWNYGNWGECSQTCGGGIKSRLVICQFPNGQILEDHNCEIVNKPPSVIQCHMHACPADVSWHQEPWTSEDLKVKLLPQRTIILWELMKNIFCHGKHSHMYLINVITDHLLYPRHCDPETIETYFLSLWSLQFTWGDLKYYKNSL</sequence>
<comment type="subcellular location">
    <subcellularLocation>
        <location evidence="1">Secreted</location>
        <location evidence="1">Extracellular space</location>
        <location evidence="1">Extracellular matrix</location>
    </subcellularLocation>
</comment>
<proteinExistence type="predicted"/>
<dbReference type="PANTHER" id="PTHR13723">
    <property type="entry name" value="ADAMTS A DISINTEGRIN AND METALLOPROTEASE WITH THROMBOSPONDIN MOTIFS PROTEASE"/>
    <property type="match status" value="1"/>
</dbReference>
<dbReference type="FunFam" id="2.60.120.830:FF:000001">
    <property type="entry name" value="A disintegrin and metalloproteinase with thrombospondin motifs 1"/>
    <property type="match status" value="1"/>
</dbReference>
<evidence type="ECO:0000259" key="16">
    <source>
        <dbReference type="Pfam" id="PF05986"/>
    </source>
</evidence>
<dbReference type="Pfam" id="PF00090">
    <property type="entry name" value="TSP_1"/>
    <property type="match status" value="1"/>
</dbReference>
<reference evidence="18 19" key="1">
    <citation type="submission" date="2017-12" db="EMBL/GenBank/DDBJ databases">
        <title>High-resolution comparative analysis of great ape genomes.</title>
        <authorList>
            <person name="Pollen A."/>
            <person name="Hastie A."/>
            <person name="Hormozdiari F."/>
            <person name="Dougherty M."/>
            <person name="Liu R."/>
            <person name="Chaisson M."/>
            <person name="Hoppe E."/>
            <person name="Hill C."/>
            <person name="Pang A."/>
            <person name="Hillier L."/>
            <person name="Baker C."/>
            <person name="Armstrong J."/>
            <person name="Shendure J."/>
            <person name="Paten B."/>
            <person name="Wilson R."/>
            <person name="Chao H."/>
            <person name="Schneider V."/>
            <person name="Ventura M."/>
            <person name="Kronenberg Z."/>
            <person name="Murali S."/>
            <person name="Gordon D."/>
            <person name="Cantsilieris S."/>
            <person name="Munson K."/>
            <person name="Nelson B."/>
            <person name="Raja A."/>
            <person name="Underwood J."/>
            <person name="Diekhans M."/>
            <person name="Fiddes I."/>
            <person name="Haussler D."/>
            <person name="Eichler E."/>
        </authorList>
    </citation>
    <scope>NUCLEOTIDE SEQUENCE [LARGE SCALE GENOMIC DNA]</scope>
    <source>
        <strain evidence="18">Yerkes chimp pedigree #C0471</strain>
    </source>
</reference>
<evidence type="ECO:0000256" key="10">
    <source>
        <dbReference type="ARBA" id="ARBA00023049"/>
    </source>
</evidence>
<evidence type="ECO:0000256" key="4">
    <source>
        <dbReference type="ARBA" id="ARBA00022670"/>
    </source>
</evidence>
<keyword evidence="7" id="KW-0677">Repeat</keyword>
<protein>
    <submittedName>
        <fullName evidence="18">ADAMTS20 isoform 4</fullName>
    </submittedName>
</protein>
<dbReference type="GO" id="GO:0006508">
    <property type="term" value="P:proteolysis"/>
    <property type="evidence" value="ECO:0007669"/>
    <property type="project" value="UniProtKB-KW"/>
</dbReference>
<accession>A0A2J8LQY2</accession>
<evidence type="ECO:0000256" key="9">
    <source>
        <dbReference type="ARBA" id="ARBA00022833"/>
    </source>
</evidence>
<evidence type="ECO:0000256" key="14">
    <source>
        <dbReference type="PIRSR" id="PIRSR613273-3"/>
    </source>
</evidence>
<dbReference type="SUPFAM" id="SSF82895">
    <property type="entry name" value="TSP-1 type 1 repeat"/>
    <property type="match status" value="7"/>
</dbReference>
<dbReference type="PROSITE" id="PS50092">
    <property type="entry name" value="TSP1"/>
    <property type="match status" value="7"/>
</dbReference>
<evidence type="ECO:0000256" key="13">
    <source>
        <dbReference type="ARBA" id="ARBA00023180"/>
    </source>
</evidence>
<evidence type="ECO:0000256" key="7">
    <source>
        <dbReference type="ARBA" id="ARBA00022737"/>
    </source>
</evidence>
<dbReference type="Proteomes" id="UP000236370">
    <property type="component" value="Unassembled WGS sequence"/>
</dbReference>
<evidence type="ECO:0000256" key="5">
    <source>
        <dbReference type="ARBA" id="ARBA00022723"/>
    </source>
</evidence>
<keyword evidence="10" id="KW-0482">Metalloprotease</keyword>
<evidence type="ECO:0000313" key="18">
    <source>
        <dbReference type="EMBL" id="PNI49674.1"/>
    </source>
</evidence>
<dbReference type="FunFam" id="2.20.100.10:FF:000006">
    <property type="entry name" value="A disintegrin and metalloproteinase with thrombospondin motifs 1"/>
    <property type="match status" value="1"/>
</dbReference>
<gene>
    <name evidence="18" type="ORF">CK820_G0027032</name>
</gene>
<evidence type="ECO:0000313" key="19">
    <source>
        <dbReference type="Proteomes" id="UP000236370"/>
    </source>
</evidence>
<dbReference type="InterPro" id="IPR036383">
    <property type="entry name" value="TSP1_rpt_sf"/>
</dbReference>
<evidence type="ECO:0000256" key="11">
    <source>
        <dbReference type="ARBA" id="ARBA00023145"/>
    </source>
</evidence>
<feature type="domain" description="ADAMTS/ADAMTS-like cysteine-rich" evidence="17">
    <location>
        <begin position="125"/>
        <end position="229"/>
    </location>
</feature>
<evidence type="ECO:0000256" key="6">
    <source>
        <dbReference type="ARBA" id="ARBA00022729"/>
    </source>
</evidence>
<dbReference type="PRINTS" id="PR01857">
    <property type="entry name" value="ADAMTSFAMILY"/>
</dbReference>
<keyword evidence="6" id="KW-0732">Signal</keyword>
<dbReference type="Pfam" id="PF19236">
    <property type="entry name" value="ADAMTS_CR_3"/>
    <property type="match status" value="1"/>
</dbReference>
<feature type="disulfide bond" evidence="14">
    <location>
        <begin position="92"/>
        <end position="104"/>
    </location>
</feature>
<dbReference type="FunFam" id="2.20.100.10:FF:000010">
    <property type="entry name" value="ADAM metallopeptidase with thrombospondin type 1 motif 9"/>
    <property type="match status" value="1"/>
</dbReference>
<evidence type="ECO:0000259" key="17">
    <source>
        <dbReference type="Pfam" id="PF19236"/>
    </source>
</evidence>
<dbReference type="FunFam" id="2.20.100.10:FF:000005">
    <property type="entry name" value="ADAM metallopeptidase with thrombospondin type 1 motif 9"/>
    <property type="match status" value="4"/>
</dbReference>
<evidence type="ECO:0000256" key="2">
    <source>
        <dbReference type="ARBA" id="ARBA00022525"/>
    </source>
</evidence>
<dbReference type="AlphaFoldDB" id="A0A2J8LQY2"/>
<keyword evidence="13" id="KW-0325">Glycoprotein</keyword>
<feature type="disulfide bond" evidence="14">
    <location>
        <begin position="77"/>
        <end position="114"/>
    </location>
</feature>
<comment type="caution">
    <text evidence="18">The sequence shown here is derived from an EMBL/GenBank/DDBJ whole genome shotgun (WGS) entry which is preliminary data.</text>
</comment>
<keyword evidence="8" id="KW-0378">Hydrolase</keyword>
<dbReference type="SMART" id="SM00209">
    <property type="entry name" value="TSP1"/>
    <property type="match status" value="7"/>
</dbReference>
<dbReference type="Pfam" id="PF19030">
    <property type="entry name" value="TSP1_ADAMTS"/>
    <property type="match status" value="7"/>
</dbReference>
<evidence type="ECO:0000256" key="1">
    <source>
        <dbReference type="ARBA" id="ARBA00004498"/>
    </source>
</evidence>
<keyword evidence="3" id="KW-0272">Extracellular matrix</keyword>
<evidence type="ECO:0000256" key="15">
    <source>
        <dbReference type="SAM" id="MobiDB-lite"/>
    </source>
</evidence>
<keyword evidence="5" id="KW-0479">Metal-binding</keyword>
<evidence type="ECO:0000256" key="8">
    <source>
        <dbReference type="ARBA" id="ARBA00022801"/>
    </source>
</evidence>
<name>A0A2J8LQY2_PANTR</name>
<keyword evidence="12 14" id="KW-1015">Disulfide bond</keyword>
<dbReference type="InterPro" id="IPR013273">
    <property type="entry name" value="ADAMTS/ADAMTS-like"/>
</dbReference>
<keyword evidence="4" id="KW-0645">Protease</keyword>
<dbReference type="InterPro" id="IPR045371">
    <property type="entry name" value="ADAMTS_CR_3"/>
</dbReference>
<keyword evidence="9" id="KW-0862">Zinc</keyword>
<keyword evidence="11" id="KW-0865">Zymogen</keyword>
<evidence type="ECO:0000256" key="12">
    <source>
        <dbReference type="ARBA" id="ARBA00023157"/>
    </source>
</evidence>
<dbReference type="Pfam" id="PF05986">
    <property type="entry name" value="ADAMTS_spacer1"/>
    <property type="match status" value="1"/>
</dbReference>
<keyword evidence="2" id="KW-0964">Secreted</keyword>
<feature type="domain" description="ADAMTS/ADAMTS-like Spacer 1" evidence="16">
    <location>
        <begin position="231"/>
        <end position="349"/>
    </location>
</feature>
<dbReference type="PANTHER" id="PTHR13723:SF165">
    <property type="entry name" value="A DISINTEGRIN AND METALLOPROTEINASE WITH THROMBOSPONDIN MOTIFS 20"/>
    <property type="match status" value="1"/>
</dbReference>
<feature type="region of interest" description="Disordered" evidence="15">
    <location>
        <begin position="1"/>
        <end position="28"/>
    </location>
</feature>
<organism evidence="18 19">
    <name type="scientific">Pan troglodytes</name>
    <name type="common">Chimpanzee</name>
    <dbReference type="NCBI Taxonomy" id="9598"/>
    <lineage>
        <taxon>Eukaryota</taxon>
        <taxon>Metazoa</taxon>
        <taxon>Chordata</taxon>
        <taxon>Craniata</taxon>
        <taxon>Vertebrata</taxon>
        <taxon>Euteleostomi</taxon>
        <taxon>Mammalia</taxon>
        <taxon>Eutheria</taxon>
        <taxon>Euarchontoglires</taxon>
        <taxon>Primates</taxon>
        <taxon>Haplorrhini</taxon>
        <taxon>Catarrhini</taxon>
        <taxon>Hominidae</taxon>
        <taxon>Pan</taxon>
    </lineage>
</organism>
<feature type="non-terminal residue" evidence="18">
    <location>
        <position position="1"/>
    </location>
</feature>
<dbReference type="InterPro" id="IPR000884">
    <property type="entry name" value="TSP1_rpt"/>
</dbReference>
<dbReference type="Gene3D" id="2.20.100.10">
    <property type="entry name" value="Thrombospondin type-1 (TSP1) repeat"/>
    <property type="match status" value="7"/>
</dbReference>
<dbReference type="GO" id="GO:0008237">
    <property type="term" value="F:metallopeptidase activity"/>
    <property type="evidence" value="ECO:0007669"/>
    <property type="project" value="UniProtKB-KW"/>
</dbReference>
<feature type="disulfide bond" evidence="14">
    <location>
        <begin position="81"/>
        <end position="119"/>
    </location>
</feature>
<dbReference type="GO" id="GO:0030198">
    <property type="term" value="P:extracellular matrix organization"/>
    <property type="evidence" value="ECO:0007669"/>
    <property type="project" value="InterPro"/>
</dbReference>